<accession>A0A7W4VTI9</accession>
<comment type="caution">
    <text evidence="2">The sequence shown here is derived from an EMBL/GenBank/DDBJ whole genome shotgun (WGS) entry which is preliminary data.</text>
</comment>
<evidence type="ECO:0000313" key="3">
    <source>
        <dbReference type="Proteomes" id="UP000589626"/>
    </source>
</evidence>
<feature type="compositionally biased region" description="Low complexity" evidence="1">
    <location>
        <begin position="30"/>
        <end position="57"/>
    </location>
</feature>
<name>A0A7W4VTI9_9ACTN</name>
<gene>
    <name evidence="2" type="ORF">FHU40_001240</name>
</gene>
<dbReference type="Proteomes" id="UP000589626">
    <property type="component" value="Unassembled WGS sequence"/>
</dbReference>
<feature type="region of interest" description="Disordered" evidence="1">
    <location>
        <begin position="17"/>
        <end position="61"/>
    </location>
</feature>
<evidence type="ECO:0008006" key="4">
    <source>
        <dbReference type="Google" id="ProtNLM"/>
    </source>
</evidence>
<evidence type="ECO:0000256" key="1">
    <source>
        <dbReference type="SAM" id="MobiDB-lite"/>
    </source>
</evidence>
<dbReference type="RefSeq" id="WP_183591339.1">
    <property type="nucleotide sequence ID" value="NZ_JACHWR010000001.1"/>
</dbReference>
<reference evidence="2 3" key="1">
    <citation type="submission" date="2020-08" db="EMBL/GenBank/DDBJ databases">
        <title>Sequencing the genomes of 1000 actinobacteria strains.</title>
        <authorList>
            <person name="Klenk H.-P."/>
        </authorList>
    </citation>
    <scope>NUCLEOTIDE SEQUENCE [LARGE SCALE GENOMIC DNA]</scope>
    <source>
        <strain evidence="2 3">DSM 105498</strain>
    </source>
</reference>
<dbReference type="AlphaFoldDB" id="A0A7W4VTI9"/>
<organism evidence="2 3">
    <name type="scientific">Nocardioides soli</name>
    <dbReference type="NCBI Taxonomy" id="1036020"/>
    <lineage>
        <taxon>Bacteria</taxon>
        <taxon>Bacillati</taxon>
        <taxon>Actinomycetota</taxon>
        <taxon>Actinomycetes</taxon>
        <taxon>Propionibacteriales</taxon>
        <taxon>Nocardioidaceae</taxon>
        <taxon>Nocardioides</taxon>
    </lineage>
</organism>
<keyword evidence="3" id="KW-1185">Reference proteome</keyword>
<dbReference type="EMBL" id="JACHWR010000001">
    <property type="protein sequence ID" value="MBB3041439.1"/>
    <property type="molecule type" value="Genomic_DNA"/>
</dbReference>
<protein>
    <recommendedName>
        <fullName evidence="4">Restriction system protein Mrr-like N-terminal domain-containing protein</fullName>
    </recommendedName>
</protein>
<evidence type="ECO:0000313" key="2">
    <source>
        <dbReference type="EMBL" id="MBB3041439.1"/>
    </source>
</evidence>
<proteinExistence type="predicted"/>
<sequence length="143" mass="15707">MSDVDYCELCDLPKSTCIHGNPPPPPPPATRRVATPRATPVTRRTSRPAPAAAPPRVVNHRWTPPDAFRSAILEVLGEHGGELDQDDLFDALEAAMGERLKPADQELTPEGELRWRYAARRARQALIAEGQMTKGRPGIWALA</sequence>